<evidence type="ECO:0000256" key="1">
    <source>
        <dbReference type="ARBA" id="ARBA00004173"/>
    </source>
</evidence>
<dbReference type="GO" id="GO:0005739">
    <property type="term" value="C:mitochondrion"/>
    <property type="evidence" value="ECO:0007669"/>
    <property type="project" value="UniProtKB-SubCell"/>
</dbReference>
<dbReference type="EMBL" id="KN847538">
    <property type="protein sequence ID" value="KIW05325.1"/>
    <property type="molecule type" value="Genomic_DNA"/>
</dbReference>
<comment type="subcellular location">
    <subcellularLocation>
        <location evidence="1">Mitochondrion</location>
    </subcellularLocation>
</comment>
<accession>A0A0D2AFQ5</accession>
<dbReference type="HOGENOM" id="CLU_129439_1_0_1"/>
<dbReference type="AlphaFoldDB" id="A0A0D2AFQ5"/>
<comment type="similarity">
    <text evidence="3">Belongs to the alpha-ketoglutarate dehydrogenase component 4 family.</text>
</comment>
<gene>
    <name evidence="5" type="ORF">PV09_03846</name>
</gene>
<dbReference type="InParanoid" id="A0A0D2AFQ5"/>
<dbReference type="RefSeq" id="XP_016215194.1">
    <property type="nucleotide sequence ID" value="XM_016357105.1"/>
</dbReference>
<dbReference type="InterPro" id="IPR020373">
    <property type="entry name" value="Kgd4/YMR-31"/>
</dbReference>
<dbReference type="PANTHER" id="PTHR31601:SF2">
    <property type="entry name" value="ALPHA-KETOGLUTARATE DEHYDROGENASE COMPONENT 4"/>
    <property type="match status" value="1"/>
</dbReference>
<evidence type="ECO:0000256" key="4">
    <source>
        <dbReference type="SAM" id="MobiDB-lite"/>
    </source>
</evidence>
<protein>
    <recommendedName>
        <fullName evidence="7">Ribosomal protein S36, mitochondrial</fullName>
    </recommendedName>
</protein>
<dbReference type="OrthoDB" id="2116030at2759"/>
<feature type="region of interest" description="Disordered" evidence="4">
    <location>
        <begin position="26"/>
        <end position="85"/>
    </location>
</feature>
<evidence type="ECO:0000313" key="5">
    <source>
        <dbReference type="EMBL" id="KIW05325.1"/>
    </source>
</evidence>
<dbReference type="Pfam" id="PF10937">
    <property type="entry name" value="Kgd4-YMR31"/>
    <property type="match status" value="1"/>
</dbReference>
<dbReference type="VEuPathDB" id="FungiDB:PV09_03846"/>
<dbReference type="GO" id="GO:0004591">
    <property type="term" value="F:oxoglutarate dehydrogenase (succinyl-transferring) activity"/>
    <property type="evidence" value="ECO:0007669"/>
    <property type="project" value="TreeGrafter"/>
</dbReference>
<evidence type="ECO:0000256" key="3">
    <source>
        <dbReference type="ARBA" id="ARBA00043970"/>
    </source>
</evidence>
<dbReference type="STRING" id="253628.A0A0D2AFQ5"/>
<proteinExistence type="inferred from homology"/>
<keyword evidence="6" id="KW-1185">Reference proteome</keyword>
<dbReference type="GeneID" id="27311819"/>
<evidence type="ECO:0000313" key="6">
    <source>
        <dbReference type="Proteomes" id="UP000053259"/>
    </source>
</evidence>
<evidence type="ECO:0008006" key="7">
    <source>
        <dbReference type="Google" id="ProtNLM"/>
    </source>
</evidence>
<sequence>MQATRRLLSQRQPMIKFLGKRSVPATIDHTPKQHPASATALPPSFTKKNSFAAYRQTAQQHGPLNTSSIGSRPGHSLGPIEPEPGVFFDRNQLGAKYQKLPWSAAEMEAIESGGASMWA</sequence>
<dbReference type="GO" id="GO:0006103">
    <property type="term" value="P:2-oxoglutarate metabolic process"/>
    <property type="evidence" value="ECO:0007669"/>
    <property type="project" value="InterPro"/>
</dbReference>
<organism evidence="5 6">
    <name type="scientific">Verruconis gallopava</name>
    <dbReference type="NCBI Taxonomy" id="253628"/>
    <lineage>
        <taxon>Eukaryota</taxon>
        <taxon>Fungi</taxon>
        <taxon>Dikarya</taxon>
        <taxon>Ascomycota</taxon>
        <taxon>Pezizomycotina</taxon>
        <taxon>Dothideomycetes</taxon>
        <taxon>Pleosporomycetidae</taxon>
        <taxon>Venturiales</taxon>
        <taxon>Sympoventuriaceae</taxon>
        <taxon>Verruconis</taxon>
    </lineage>
</organism>
<keyword evidence="2" id="KW-0496">Mitochondrion</keyword>
<dbReference type="PANTHER" id="PTHR31601">
    <property type="entry name" value="28S RIBOSOMAL PROTEIN S36, MITOCHONDRIAL"/>
    <property type="match status" value="1"/>
</dbReference>
<dbReference type="Proteomes" id="UP000053259">
    <property type="component" value="Unassembled WGS sequence"/>
</dbReference>
<reference evidence="5 6" key="1">
    <citation type="submission" date="2015-01" db="EMBL/GenBank/DDBJ databases">
        <title>The Genome Sequence of Ochroconis gallopava CBS43764.</title>
        <authorList>
            <consortium name="The Broad Institute Genomics Platform"/>
            <person name="Cuomo C."/>
            <person name="de Hoog S."/>
            <person name="Gorbushina A."/>
            <person name="Stielow B."/>
            <person name="Teixiera M."/>
            <person name="Abouelleil A."/>
            <person name="Chapman S.B."/>
            <person name="Priest M."/>
            <person name="Young S.K."/>
            <person name="Wortman J."/>
            <person name="Nusbaum C."/>
            <person name="Birren B."/>
        </authorList>
    </citation>
    <scope>NUCLEOTIDE SEQUENCE [LARGE SCALE GENOMIC DNA]</scope>
    <source>
        <strain evidence="5 6">CBS 43764</strain>
    </source>
</reference>
<name>A0A0D2AFQ5_9PEZI</name>
<feature type="compositionally biased region" description="Polar residues" evidence="4">
    <location>
        <begin position="56"/>
        <end position="70"/>
    </location>
</feature>
<evidence type="ECO:0000256" key="2">
    <source>
        <dbReference type="ARBA" id="ARBA00023128"/>
    </source>
</evidence>